<evidence type="ECO:0008006" key="18">
    <source>
        <dbReference type="Google" id="ProtNLM"/>
    </source>
</evidence>
<dbReference type="SUPFAM" id="SSF46689">
    <property type="entry name" value="Homeodomain-like"/>
    <property type="match status" value="1"/>
</dbReference>
<keyword evidence="5 11" id="KW-0862">Zinc</keyword>
<feature type="region of interest" description="Disordered" evidence="13">
    <location>
        <begin position="339"/>
        <end position="404"/>
    </location>
</feature>
<comment type="similarity">
    <text evidence="2">Belongs to the MIP/aquaporin (TC 1.A.8) family.</text>
</comment>
<evidence type="ECO:0000256" key="9">
    <source>
        <dbReference type="ARBA" id="ARBA00023242"/>
    </source>
</evidence>
<evidence type="ECO:0000256" key="6">
    <source>
        <dbReference type="ARBA" id="ARBA00023038"/>
    </source>
</evidence>
<feature type="compositionally biased region" description="Gly residues" evidence="13">
    <location>
        <begin position="384"/>
        <end position="395"/>
    </location>
</feature>
<organism evidence="16 17">
    <name type="scientific">Heterodera schachtii</name>
    <name type="common">Sugarbeet cyst nematode worm</name>
    <name type="synonym">Tylenchus schachtii</name>
    <dbReference type="NCBI Taxonomy" id="97005"/>
    <lineage>
        <taxon>Eukaryota</taxon>
        <taxon>Metazoa</taxon>
        <taxon>Ecdysozoa</taxon>
        <taxon>Nematoda</taxon>
        <taxon>Chromadorea</taxon>
        <taxon>Rhabditida</taxon>
        <taxon>Tylenchina</taxon>
        <taxon>Tylenchomorpha</taxon>
        <taxon>Tylenchoidea</taxon>
        <taxon>Heteroderidae</taxon>
        <taxon>Heteroderinae</taxon>
        <taxon>Heterodera</taxon>
    </lineage>
</organism>
<dbReference type="PROSITE" id="PS00027">
    <property type="entry name" value="HOMEOBOX_1"/>
    <property type="match status" value="1"/>
</dbReference>
<dbReference type="EMBL" id="JBICCN010000357">
    <property type="protein sequence ID" value="KAL3074231.1"/>
    <property type="molecule type" value="Genomic_DNA"/>
</dbReference>
<dbReference type="GO" id="GO:0045944">
    <property type="term" value="P:positive regulation of transcription by RNA polymerase II"/>
    <property type="evidence" value="ECO:0007669"/>
    <property type="project" value="UniProtKB-ARBA"/>
</dbReference>
<dbReference type="PANTHER" id="PTHR24208:SF168">
    <property type="entry name" value="PROTEIN APTEROUS"/>
    <property type="match status" value="1"/>
</dbReference>
<comment type="subcellular location">
    <subcellularLocation>
        <location evidence="1 10 12">Nucleus</location>
    </subcellularLocation>
</comment>
<dbReference type="FunFam" id="1.10.10.60:FF:000027">
    <property type="entry name" value="LIM/homeobox protein Lhx9"/>
    <property type="match status" value="1"/>
</dbReference>
<evidence type="ECO:0000256" key="2">
    <source>
        <dbReference type="ARBA" id="ARBA00006175"/>
    </source>
</evidence>
<gene>
    <name evidence="16" type="ORF">niasHS_015061</name>
</gene>
<dbReference type="InterPro" id="IPR050453">
    <property type="entry name" value="LIM_Homeobox_TF"/>
</dbReference>
<keyword evidence="8 10" id="KW-0371">Homeobox</keyword>
<feature type="DNA-binding region" description="Homeobox" evidence="10">
    <location>
        <begin position="405"/>
        <end position="464"/>
    </location>
</feature>
<evidence type="ECO:0000256" key="10">
    <source>
        <dbReference type="PROSITE-ProRule" id="PRU00108"/>
    </source>
</evidence>
<dbReference type="GO" id="GO:0000981">
    <property type="term" value="F:DNA-binding transcription factor activity, RNA polymerase II-specific"/>
    <property type="evidence" value="ECO:0007669"/>
    <property type="project" value="UniProtKB-ARBA"/>
</dbReference>
<evidence type="ECO:0000256" key="4">
    <source>
        <dbReference type="ARBA" id="ARBA00022737"/>
    </source>
</evidence>
<feature type="domain" description="Homeobox" evidence="15">
    <location>
        <begin position="403"/>
        <end position="463"/>
    </location>
</feature>
<feature type="compositionally biased region" description="Polar residues" evidence="13">
    <location>
        <begin position="339"/>
        <end position="351"/>
    </location>
</feature>
<dbReference type="GO" id="GO:0030182">
    <property type="term" value="P:neuron differentiation"/>
    <property type="evidence" value="ECO:0007669"/>
    <property type="project" value="UniProtKB-ARBA"/>
</dbReference>
<dbReference type="PROSITE" id="PS50071">
    <property type="entry name" value="HOMEOBOX_2"/>
    <property type="match status" value="1"/>
</dbReference>
<feature type="domain" description="LIM zinc-binding" evidence="14">
    <location>
        <begin position="220"/>
        <end position="295"/>
    </location>
</feature>
<dbReference type="Gene3D" id="1.10.10.60">
    <property type="entry name" value="Homeodomain-like"/>
    <property type="match status" value="1"/>
</dbReference>
<dbReference type="GO" id="GO:0005634">
    <property type="term" value="C:nucleus"/>
    <property type="evidence" value="ECO:0007669"/>
    <property type="project" value="UniProtKB-SubCell"/>
</dbReference>
<evidence type="ECO:0000256" key="8">
    <source>
        <dbReference type="ARBA" id="ARBA00023155"/>
    </source>
</evidence>
<dbReference type="Gene3D" id="2.10.110.10">
    <property type="entry name" value="Cysteine Rich Protein"/>
    <property type="match status" value="2"/>
</dbReference>
<dbReference type="SUPFAM" id="SSF57716">
    <property type="entry name" value="Glucocorticoid receptor-like (DNA-binding domain)"/>
    <property type="match status" value="1"/>
</dbReference>
<sequence>MLFFPPPTSAAAADLLVDPEIDGLLLNGVIMPKPSELEQAQRNQQAEQLQRQLAIMGQQLQQQMPMRGTELSPTQPNVPSLIGPFNGLLTTAQIDEIEPIGSDKGTDMQMLTPANCLMPPIVGLSPIPSVSLGNTFTQLTPPIGLQQRQQPIDHIQPNLLLHSPGKTIYFSFLLVDDQKWHSECCVCVICGQNLEKDGPTCFVRDGFLFCHRDYFAKYGKPCDRCGIPIARGELVMKVPQNGNSDQKSLLFHVNCFSCVCCGQMLSPGQQFTVGISGQQGGALFCNAHFHLNPSLSLGQFSHKMSDEEQLQFLTDLCSSNLGGHGQQTNRKVFEQLSTGVISPNNSQTDSRYSFAESSKENPDSLRLSSPSVTPNGTDAFCAGRNGGGSSNGGETPGAMGANGRQKRMRTSFKHHQLRTMKNYFACNHNPDAKDLKQLSQKTGLTKRVLQVWFQNARAKHRRNQQIRGEVAAAMDGTNPSLTTAMSGVHVHASLSTSVEGGGGAIHGDGYRQNRSLPPPLSLTDHPPPVPMFVAGSKVNSAVQSPSASVGPLSLGTSSASSFSSAEERGGGSFENEAN</sequence>
<dbReference type="SMART" id="SM00389">
    <property type="entry name" value="HOX"/>
    <property type="match status" value="1"/>
</dbReference>
<evidence type="ECO:0000259" key="15">
    <source>
        <dbReference type="PROSITE" id="PS50071"/>
    </source>
</evidence>
<name>A0ABD2I9W0_HETSC</name>
<dbReference type="InterPro" id="IPR001356">
    <property type="entry name" value="HD"/>
</dbReference>
<feature type="region of interest" description="Disordered" evidence="13">
    <location>
        <begin position="502"/>
        <end position="522"/>
    </location>
</feature>
<evidence type="ECO:0000256" key="1">
    <source>
        <dbReference type="ARBA" id="ARBA00004123"/>
    </source>
</evidence>
<keyword evidence="9 10" id="KW-0539">Nucleus</keyword>
<evidence type="ECO:0000256" key="5">
    <source>
        <dbReference type="ARBA" id="ARBA00022833"/>
    </source>
</evidence>
<dbReference type="InterPro" id="IPR017970">
    <property type="entry name" value="Homeobox_CS"/>
</dbReference>
<proteinExistence type="inferred from homology"/>
<dbReference type="SMART" id="SM00132">
    <property type="entry name" value="LIM"/>
    <property type="match status" value="2"/>
</dbReference>
<keyword evidence="17" id="KW-1185">Reference proteome</keyword>
<feature type="region of interest" description="Disordered" evidence="13">
    <location>
        <begin position="539"/>
        <end position="578"/>
    </location>
</feature>
<dbReference type="GO" id="GO:0000977">
    <property type="term" value="F:RNA polymerase II transcription regulatory region sequence-specific DNA binding"/>
    <property type="evidence" value="ECO:0007669"/>
    <property type="project" value="UniProtKB-ARBA"/>
</dbReference>
<dbReference type="Proteomes" id="UP001620645">
    <property type="component" value="Unassembled WGS sequence"/>
</dbReference>
<evidence type="ECO:0000256" key="13">
    <source>
        <dbReference type="SAM" id="MobiDB-lite"/>
    </source>
</evidence>
<dbReference type="InterPro" id="IPR022357">
    <property type="entry name" value="MIP_CS"/>
</dbReference>
<dbReference type="PANTHER" id="PTHR24208">
    <property type="entry name" value="LIM/HOMEOBOX PROTEIN LHX"/>
    <property type="match status" value="1"/>
</dbReference>
<dbReference type="PROSITE" id="PS50023">
    <property type="entry name" value="LIM_DOMAIN_2"/>
    <property type="match status" value="1"/>
</dbReference>
<evidence type="ECO:0000256" key="12">
    <source>
        <dbReference type="RuleBase" id="RU000682"/>
    </source>
</evidence>
<dbReference type="PROSITE" id="PS00221">
    <property type="entry name" value="MIP"/>
    <property type="match status" value="1"/>
</dbReference>
<dbReference type="InterPro" id="IPR001781">
    <property type="entry name" value="Znf_LIM"/>
</dbReference>
<dbReference type="GO" id="GO:0046872">
    <property type="term" value="F:metal ion binding"/>
    <property type="evidence" value="ECO:0007669"/>
    <property type="project" value="UniProtKB-KW"/>
</dbReference>
<dbReference type="Pfam" id="PF00046">
    <property type="entry name" value="Homeodomain"/>
    <property type="match status" value="1"/>
</dbReference>
<feature type="compositionally biased region" description="Low complexity" evidence="13">
    <location>
        <begin position="552"/>
        <end position="564"/>
    </location>
</feature>
<dbReference type="Pfam" id="PF00412">
    <property type="entry name" value="LIM"/>
    <property type="match status" value="2"/>
</dbReference>
<comment type="caution">
    <text evidence="16">The sequence shown here is derived from an EMBL/GenBank/DDBJ whole genome shotgun (WGS) entry which is preliminary data.</text>
</comment>
<protein>
    <recommendedName>
        <fullName evidence="18">LIM/homeobox protein Lhx9</fullName>
    </recommendedName>
</protein>
<dbReference type="InterPro" id="IPR009057">
    <property type="entry name" value="Homeodomain-like_sf"/>
</dbReference>
<evidence type="ECO:0000259" key="14">
    <source>
        <dbReference type="PROSITE" id="PS50023"/>
    </source>
</evidence>
<reference evidence="16 17" key="1">
    <citation type="submission" date="2024-10" db="EMBL/GenBank/DDBJ databases">
        <authorList>
            <person name="Kim D."/>
        </authorList>
    </citation>
    <scope>NUCLEOTIDE SEQUENCE [LARGE SCALE GENOMIC DNA]</scope>
    <source>
        <strain evidence="16">Taebaek</strain>
    </source>
</reference>
<evidence type="ECO:0000256" key="3">
    <source>
        <dbReference type="ARBA" id="ARBA00022723"/>
    </source>
</evidence>
<accession>A0ABD2I9W0</accession>
<evidence type="ECO:0000313" key="17">
    <source>
        <dbReference type="Proteomes" id="UP001620645"/>
    </source>
</evidence>
<keyword evidence="6 11" id="KW-0440">LIM domain</keyword>
<keyword evidence="4" id="KW-0677">Repeat</keyword>
<dbReference type="AlphaFoldDB" id="A0ABD2I9W0"/>
<keyword evidence="3 11" id="KW-0479">Metal-binding</keyword>
<evidence type="ECO:0000256" key="11">
    <source>
        <dbReference type="PROSITE-ProRule" id="PRU00125"/>
    </source>
</evidence>
<keyword evidence="7 10" id="KW-0238">DNA-binding</keyword>
<evidence type="ECO:0000256" key="7">
    <source>
        <dbReference type="ARBA" id="ARBA00023125"/>
    </source>
</evidence>
<feature type="compositionally biased region" description="Polar residues" evidence="13">
    <location>
        <begin position="366"/>
        <end position="376"/>
    </location>
</feature>
<dbReference type="GO" id="GO:0045664">
    <property type="term" value="P:regulation of neuron differentiation"/>
    <property type="evidence" value="ECO:0007669"/>
    <property type="project" value="UniProtKB-ARBA"/>
</dbReference>
<dbReference type="CDD" id="cd08368">
    <property type="entry name" value="LIM"/>
    <property type="match status" value="1"/>
</dbReference>
<dbReference type="CDD" id="cd00086">
    <property type="entry name" value="homeodomain"/>
    <property type="match status" value="1"/>
</dbReference>
<evidence type="ECO:0000313" key="16">
    <source>
        <dbReference type="EMBL" id="KAL3074231.1"/>
    </source>
</evidence>